<dbReference type="Proteomes" id="UP000199433">
    <property type="component" value="Unassembled WGS sequence"/>
</dbReference>
<organism evidence="2 3">
    <name type="scientific">Alkalibacterium thalassium</name>
    <dbReference type="NCBI Taxonomy" id="426701"/>
    <lineage>
        <taxon>Bacteria</taxon>
        <taxon>Bacillati</taxon>
        <taxon>Bacillota</taxon>
        <taxon>Bacilli</taxon>
        <taxon>Lactobacillales</taxon>
        <taxon>Carnobacteriaceae</taxon>
        <taxon>Alkalibacterium</taxon>
    </lineage>
</organism>
<dbReference type="AlphaFoldDB" id="A0A1G9F1K5"/>
<name>A0A1G9F1K5_9LACT</name>
<gene>
    <name evidence="2" type="ORF">SAMN04488098_107010</name>
</gene>
<dbReference type="OrthoDB" id="2389573at2"/>
<sequence>MIKSESFSESDRVEDPEITDNESDSSEEINTEDTAVDSKDELSDTQNMPLNVTAFNSLIDKKKCTNEAGYQSWIDYKHITSAYTLGDLTGSTEDEGSVTTFYFITMGEAIVQYATVPFLETAQDFATYSVMVFIDFFSTLNSMQ</sequence>
<dbReference type="RefSeq" id="WP_091268711.1">
    <property type="nucleotide sequence ID" value="NZ_FNFK01000070.1"/>
</dbReference>
<evidence type="ECO:0000313" key="3">
    <source>
        <dbReference type="Proteomes" id="UP000199433"/>
    </source>
</evidence>
<feature type="region of interest" description="Disordered" evidence="1">
    <location>
        <begin position="1"/>
        <end position="45"/>
    </location>
</feature>
<evidence type="ECO:0000313" key="2">
    <source>
        <dbReference type="EMBL" id="SDK82317.1"/>
    </source>
</evidence>
<dbReference type="EMBL" id="FNFK01000070">
    <property type="protein sequence ID" value="SDK82317.1"/>
    <property type="molecule type" value="Genomic_DNA"/>
</dbReference>
<feature type="compositionally biased region" description="Acidic residues" evidence="1">
    <location>
        <begin position="16"/>
        <end position="35"/>
    </location>
</feature>
<keyword evidence="3" id="KW-1185">Reference proteome</keyword>
<accession>A0A1G9F1K5</accession>
<reference evidence="3" key="1">
    <citation type="submission" date="2016-10" db="EMBL/GenBank/DDBJ databases">
        <authorList>
            <person name="Varghese N."/>
            <person name="Submissions S."/>
        </authorList>
    </citation>
    <scope>NUCLEOTIDE SEQUENCE [LARGE SCALE GENOMIC DNA]</scope>
    <source>
        <strain evidence="3">DSM 19181</strain>
    </source>
</reference>
<proteinExistence type="predicted"/>
<protein>
    <submittedName>
        <fullName evidence="2">Uncharacterized protein</fullName>
    </submittedName>
</protein>
<evidence type="ECO:0000256" key="1">
    <source>
        <dbReference type="SAM" id="MobiDB-lite"/>
    </source>
</evidence>